<evidence type="ECO:0000256" key="1">
    <source>
        <dbReference type="SAM" id="MobiDB-lite"/>
    </source>
</evidence>
<feature type="compositionally biased region" description="Basic residues" evidence="1">
    <location>
        <begin position="101"/>
        <end position="125"/>
    </location>
</feature>
<proteinExistence type="predicted"/>
<feature type="region of interest" description="Disordered" evidence="1">
    <location>
        <begin position="30"/>
        <end position="59"/>
    </location>
</feature>
<dbReference type="AlphaFoldDB" id="A0A6C0LUB3"/>
<accession>A0A6C0LUB3</accession>
<evidence type="ECO:0000313" key="2">
    <source>
        <dbReference type="EMBL" id="QHU33598.1"/>
    </source>
</evidence>
<reference evidence="2" key="1">
    <citation type="journal article" date="2020" name="Nature">
        <title>Giant virus diversity and host interactions through global metagenomics.</title>
        <authorList>
            <person name="Schulz F."/>
            <person name="Roux S."/>
            <person name="Paez-Espino D."/>
            <person name="Jungbluth S."/>
            <person name="Walsh D.A."/>
            <person name="Denef V.J."/>
            <person name="McMahon K.D."/>
            <person name="Konstantinidis K.T."/>
            <person name="Eloe-Fadrosh E.A."/>
            <person name="Kyrpides N.C."/>
            <person name="Woyke T."/>
        </authorList>
    </citation>
    <scope>NUCLEOTIDE SEQUENCE</scope>
    <source>
        <strain evidence="2">GVMAG-S-1016704-121</strain>
    </source>
</reference>
<dbReference type="EMBL" id="MN740559">
    <property type="protein sequence ID" value="QHU33598.1"/>
    <property type="molecule type" value="Genomic_DNA"/>
</dbReference>
<protein>
    <submittedName>
        <fullName evidence="2">Uncharacterized protein</fullName>
    </submittedName>
</protein>
<feature type="region of interest" description="Disordered" evidence="1">
    <location>
        <begin position="94"/>
        <end position="125"/>
    </location>
</feature>
<name>A0A6C0LUB3_9ZZZZ</name>
<sequence length="125" mass="14458">MGYSWMSYASAAKHIPEAKRLRVSTVARSSGGFMGNYKRAGSSSKMNKRPLGRNTVGGKTWGQKREAFIKRHLAQYKKNKTERRWYALVMWAYKPGTKPSGKNKKSKRKTTRRSMTKNRPRSTRR</sequence>
<organism evidence="2">
    <name type="scientific">viral metagenome</name>
    <dbReference type="NCBI Taxonomy" id="1070528"/>
    <lineage>
        <taxon>unclassified sequences</taxon>
        <taxon>metagenomes</taxon>
        <taxon>organismal metagenomes</taxon>
    </lineage>
</organism>